<gene>
    <name evidence="1" type="ORF">Back11_60660</name>
</gene>
<keyword evidence="2" id="KW-1185">Reference proteome</keyword>
<protein>
    <submittedName>
        <fullName evidence="1">Uncharacterized protein</fullName>
    </submittedName>
</protein>
<name>A0A3G9JFP7_9BACL</name>
<dbReference type="EMBL" id="AP019308">
    <property type="protein sequence ID" value="BBH24721.1"/>
    <property type="molecule type" value="Genomic_DNA"/>
</dbReference>
<organism evidence="1 2">
    <name type="scientific">Paenibacillus baekrokdamisoli</name>
    <dbReference type="NCBI Taxonomy" id="1712516"/>
    <lineage>
        <taxon>Bacteria</taxon>
        <taxon>Bacillati</taxon>
        <taxon>Bacillota</taxon>
        <taxon>Bacilli</taxon>
        <taxon>Bacillales</taxon>
        <taxon>Paenibacillaceae</taxon>
        <taxon>Paenibacillus</taxon>
    </lineage>
</organism>
<sequence length="53" mass="5865">MLGEGETIEKIDLEPPSAYACVVNLTGRLTLYYTDTLHRIGLKPPMLPLIGHL</sequence>
<evidence type="ECO:0000313" key="1">
    <source>
        <dbReference type="EMBL" id="BBH24721.1"/>
    </source>
</evidence>
<proteinExistence type="predicted"/>
<dbReference type="KEGG" id="pbk:Back11_60660"/>
<dbReference type="Proteomes" id="UP000275368">
    <property type="component" value="Chromosome"/>
</dbReference>
<evidence type="ECO:0000313" key="2">
    <source>
        <dbReference type="Proteomes" id="UP000275368"/>
    </source>
</evidence>
<accession>A0A3G9JFP7</accession>
<reference evidence="1 2" key="1">
    <citation type="submission" date="2018-11" db="EMBL/GenBank/DDBJ databases">
        <title>Complete genome sequence of Paenibacillus baekrokdamisoli strain KCTC 33723.</title>
        <authorList>
            <person name="Kang S.W."/>
            <person name="Lee K.C."/>
            <person name="Kim K.K."/>
            <person name="Kim J.S."/>
            <person name="Kim D.S."/>
            <person name="Ko S.H."/>
            <person name="Yang S.H."/>
            <person name="Lee J.S."/>
        </authorList>
    </citation>
    <scope>NUCLEOTIDE SEQUENCE [LARGE SCALE GENOMIC DNA]</scope>
    <source>
        <strain evidence="1 2">KCTC 33723</strain>
    </source>
</reference>
<dbReference type="AlphaFoldDB" id="A0A3G9JFP7"/>